<dbReference type="KEGG" id="manq:L1994_03490"/>
<organism evidence="2 3">
    <name type="scientific">Methanomicrobium antiquum</name>
    <dbReference type="NCBI Taxonomy" id="487686"/>
    <lineage>
        <taxon>Archaea</taxon>
        <taxon>Methanobacteriati</taxon>
        <taxon>Methanobacteriota</taxon>
        <taxon>Stenosarchaea group</taxon>
        <taxon>Methanomicrobia</taxon>
        <taxon>Methanomicrobiales</taxon>
        <taxon>Methanomicrobiaceae</taxon>
        <taxon>Methanomicrobium</taxon>
    </lineage>
</organism>
<reference evidence="2" key="1">
    <citation type="submission" date="2022-01" db="EMBL/GenBank/DDBJ databases">
        <title>Complete genome of Methanomicrobium antiquum DSM 21220.</title>
        <authorList>
            <person name="Chen S.-C."/>
            <person name="You Y.-T."/>
            <person name="Zhou Y.-Z."/>
            <person name="Lai M.-C."/>
        </authorList>
    </citation>
    <scope>NUCLEOTIDE SEQUENCE</scope>
    <source>
        <strain evidence="2">DSM 21220</strain>
    </source>
</reference>
<evidence type="ECO:0000313" key="3">
    <source>
        <dbReference type="Proteomes" id="UP001218895"/>
    </source>
</evidence>
<name>A0AAF0FW75_9EURY</name>
<proteinExistence type="predicted"/>
<dbReference type="Proteomes" id="UP001218895">
    <property type="component" value="Chromosome"/>
</dbReference>
<keyword evidence="1" id="KW-1133">Transmembrane helix</keyword>
<keyword evidence="1" id="KW-0812">Transmembrane</keyword>
<dbReference type="GeneID" id="79949429"/>
<dbReference type="RefSeq" id="WP_278100304.1">
    <property type="nucleotide sequence ID" value="NZ_CP091092.1"/>
</dbReference>
<gene>
    <name evidence="2" type="ORF">L1994_03490</name>
</gene>
<accession>A0AAF0FW75</accession>
<sequence>MDSVKNRIRAHKNAKKGINDIINKKEYVLIIHYSCEGFNDVFESKTPRIASIVVKNFDNGQTKSFSIDTTAEKEDVGNSRIMQNYDSLEKKFLDGFFAYVKEHPQNYWINWNMRNIKYGFEAINQRYRVLGGTPFEIDENHRLDLSRIFDELYGEKYIKDSKLIALAQKNNFNQSDLLNGKEEAEAFQNGEFAKIHLSTLRKVELIDKYLRHSAESRLKTDTSIRQIYGLTPQGIFELAKENWVISLVFTIIGIIICTIITMVISKLFTF</sequence>
<feature type="transmembrane region" description="Helical" evidence="1">
    <location>
        <begin position="243"/>
        <end position="264"/>
    </location>
</feature>
<dbReference type="EMBL" id="CP091092">
    <property type="protein sequence ID" value="WFN37463.1"/>
    <property type="molecule type" value="Genomic_DNA"/>
</dbReference>
<keyword evidence="3" id="KW-1185">Reference proteome</keyword>
<protein>
    <submittedName>
        <fullName evidence="2">Uncharacterized protein</fullName>
    </submittedName>
</protein>
<keyword evidence="1" id="KW-0472">Membrane</keyword>
<evidence type="ECO:0000256" key="1">
    <source>
        <dbReference type="SAM" id="Phobius"/>
    </source>
</evidence>
<dbReference type="AlphaFoldDB" id="A0AAF0FW75"/>
<evidence type="ECO:0000313" key="2">
    <source>
        <dbReference type="EMBL" id="WFN37463.1"/>
    </source>
</evidence>